<feature type="signal peptide" evidence="1">
    <location>
        <begin position="1"/>
        <end position="20"/>
    </location>
</feature>
<keyword evidence="1" id="KW-0732">Signal</keyword>
<dbReference type="PROSITE" id="PS50843">
    <property type="entry name" value="EXPANSIN_CBD"/>
    <property type="match status" value="1"/>
</dbReference>
<evidence type="ECO:0000313" key="4">
    <source>
        <dbReference type="EnsemblPlants" id="Kaladp0055s0182.1.v1.1"/>
    </source>
</evidence>
<dbReference type="InterPro" id="IPR007112">
    <property type="entry name" value="Expansin/allergen_DPBB_dom"/>
</dbReference>
<feature type="domain" description="Expansin-like CBD" evidence="3">
    <location>
        <begin position="107"/>
        <end position="165"/>
    </location>
</feature>
<dbReference type="InterPro" id="IPR007117">
    <property type="entry name" value="Expansin_CBD"/>
</dbReference>
<proteinExistence type="predicted"/>
<accession>A0A7N0U6H4</accession>
<evidence type="ECO:0000313" key="5">
    <source>
        <dbReference type="Proteomes" id="UP000594263"/>
    </source>
</evidence>
<feature type="domain" description="Expansin-like EG45" evidence="2">
    <location>
        <begin position="41"/>
        <end position="73"/>
    </location>
</feature>
<dbReference type="Gramene" id="Kaladp0055s0182.1.v1.1">
    <property type="protein sequence ID" value="Kaladp0055s0182.1.v1.1"/>
    <property type="gene ID" value="Kaladp0055s0182.v1.1"/>
</dbReference>
<keyword evidence="5" id="KW-1185">Reference proteome</keyword>
<dbReference type="PROSITE" id="PS50842">
    <property type="entry name" value="EXPANSIN_EG45"/>
    <property type="match status" value="1"/>
</dbReference>
<name>A0A7N0U6H4_KALFE</name>
<dbReference type="OMA" id="RIHETTM"/>
<evidence type="ECO:0000256" key="1">
    <source>
        <dbReference type="SAM" id="SignalP"/>
    </source>
</evidence>
<dbReference type="Pfam" id="PF01357">
    <property type="entry name" value="Expansin_C"/>
    <property type="match status" value="1"/>
</dbReference>
<dbReference type="GO" id="GO:0009653">
    <property type="term" value="P:anatomical structure morphogenesis"/>
    <property type="evidence" value="ECO:0007669"/>
    <property type="project" value="UniProtKB-ARBA"/>
</dbReference>
<dbReference type="AlphaFoldDB" id="A0A7N0U6H4"/>
<organism evidence="4 5">
    <name type="scientific">Kalanchoe fedtschenkoi</name>
    <name type="common">Lavender scallops</name>
    <name type="synonym">South American air plant</name>
    <dbReference type="NCBI Taxonomy" id="63787"/>
    <lineage>
        <taxon>Eukaryota</taxon>
        <taxon>Viridiplantae</taxon>
        <taxon>Streptophyta</taxon>
        <taxon>Embryophyta</taxon>
        <taxon>Tracheophyta</taxon>
        <taxon>Spermatophyta</taxon>
        <taxon>Magnoliopsida</taxon>
        <taxon>eudicotyledons</taxon>
        <taxon>Gunneridae</taxon>
        <taxon>Pentapetalae</taxon>
        <taxon>Saxifragales</taxon>
        <taxon>Crassulaceae</taxon>
        <taxon>Kalanchoe</taxon>
    </lineage>
</organism>
<dbReference type="PANTHER" id="PTHR31692">
    <property type="entry name" value="EXPANSIN-B3"/>
    <property type="match status" value="1"/>
</dbReference>
<evidence type="ECO:0000259" key="2">
    <source>
        <dbReference type="PROSITE" id="PS50842"/>
    </source>
</evidence>
<dbReference type="EnsemblPlants" id="Kaladp0055s0182.1.v1.1">
    <property type="protein sequence ID" value="Kaladp0055s0182.1.v1.1"/>
    <property type="gene ID" value="Kaladp0055s0182.v1.1"/>
</dbReference>
<dbReference type="Proteomes" id="UP000594263">
    <property type="component" value="Unplaced"/>
</dbReference>
<sequence length="186" mass="20391">MASSVLYVSFFCFLVASVGACDRCLHQSKAAFFSSPAALNTGACGYGSLAIGFNGGHQAADAPSIFMDGAGCGYNTLRFIDCIFLQRVIRIHETTMLLLRGYEFKVGSGNWRFMSRKFGAVWDTSQVPEGPLQFRLIVTAGYDGKYVWAKSVLPQDWKAGQVYDSGVQTDDIAQEGCFPCDDSRWN</sequence>
<dbReference type="Gene3D" id="2.60.40.760">
    <property type="entry name" value="Expansin, cellulose-binding-like domain"/>
    <property type="match status" value="1"/>
</dbReference>
<dbReference type="SUPFAM" id="SSF49590">
    <property type="entry name" value="PHL pollen allergen"/>
    <property type="match status" value="1"/>
</dbReference>
<protein>
    <submittedName>
        <fullName evidence="4">Uncharacterized protein</fullName>
    </submittedName>
</protein>
<feature type="chain" id="PRO_5029642643" evidence="1">
    <location>
        <begin position="21"/>
        <end position="186"/>
    </location>
</feature>
<dbReference type="PANTHER" id="PTHR31692:SF4">
    <property type="entry name" value="EXPANSIN-LIKE A1-RELATED"/>
    <property type="match status" value="1"/>
</dbReference>
<reference evidence="4" key="1">
    <citation type="submission" date="2021-01" db="UniProtKB">
        <authorList>
            <consortium name="EnsemblPlants"/>
        </authorList>
    </citation>
    <scope>IDENTIFICATION</scope>
</reference>
<evidence type="ECO:0000259" key="3">
    <source>
        <dbReference type="PROSITE" id="PS50843"/>
    </source>
</evidence>
<dbReference type="InterPro" id="IPR036749">
    <property type="entry name" value="Expansin_CBD_sf"/>
</dbReference>